<evidence type="ECO:0000313" key="2">
    <source>
        <dbReference type="Proteomes" id="UP001283361"/>
    </source>
</evidence>
<reference evidence="1" key="1">
    <citation type="journal article" date="2023" name="G3 (Bethesda)">
        <title>A reference genome for the long-term kleptoplast-retaining sea slug Elysia crispata morphotype clarki.</title>
        <authorList>
            <person name="Eastman K.E."/>
            <person name="Pendleton A.L."/>
            <person name="Shaikh M.A."/>
            <person name="Suttiyut T."/>
            <person name="Ogas R."/>
            <person name="Tomko P."/>
            <person name="Gavelis G."/>
            <person name="Widhalm J.R."/>
            <person name="Wisecaver J.H."/>
        </authorList>
    </citation>
    <scope>NUCLEOTIDE SEQUENCE</scope>
    <source>
        <strain evidence="1">ECLA1</strain>
    </source>
</reference>
<protein>
    <submittedName>
        <fullName evidence="1">Uncharacterized protein</fullName>
    </submittedName>
</protein>
<dbReference type="EMBL" id="JAWDGP010006365">
    <property type="protein sequence ID" value="KAK3742308.1"/>
    <property type="molecule type" value="Genomic_DNA"/>
</dbReference>
<evidence type="ECO:0000313" key="1">
    <source>
        <dbReference type="EMBL" id="KAK3742308.1"/>
    </source>
</evidence>
<organism evidence="1 2">
    <name type="scientific">Elysia crispata</name>
    <name type="common">lettuce slug</name>
    <dbReference type="NCBI Taxonomy" id="231223"/>
    <lineage>
        <taxon>Eukaryota</taxon>
        <taxon>Metazoa</taxon>
        <taxon>Spiralia</taxon>
        <taxon>Lophotrochozoa</taxon>
        <taxon>Mollusca</taxon>
        <taxon>Gastropoda</taxon>
        <taxon>Heterobranchia</taxon>
        <taxon>Euthyneura</taxon>
        <taxon>Panpulmonata</taxon>
        <taxon>Sacoglossa</taxon>
        <taxon>Placobranchoidea</taxon>
        <taxon>Plakobranchidae</taxon>
        <taxon>Elysia</taxon>
    </lineage>
</organism>
<gene>
    <name evidence="1" type="ORF">RRG08_066082</name>
</gene>
<keyword evidence="2" id="KW-1185">Reference proteome</keyword>
<dbReference type="Proteomes" id="UP001283361">
    <property type="component" value="Unassembled WGS sequence"/>
</dbReference>
<comment type="caution">
    <text evidence="1">The sequence shown here is derived from an EMBL/GenBank/DDBJ whole genome shotgun (WGS) entry which is preliminary data.</text>
</comment>
<dbReference type="AlphaFoldDB" id="A0AAE0YE63"/>
<sequence>MLLISMMMMVDADDVVGGSCHGVDVADNRTVNVADAVATSSILAVPVDLCILFTSPDPLDLPMSRD</sequence>
<accession>A0AAE0YE63</accession>
<name>A0AAE0YE63_9GAST</name>
<proteinExistence type="predicted"/>